<evidence type="ECO:0000256" key="1">
    <source>
        <dbReference type="SAM" id="MobiDB-lite"/>
    </source>
</evidence>
<protein>
    <submittedName>
        <fullName evidence="2">Uncharacterized protein</fullName>
    </submittedName>
</protein>
<organism evidence="2 3">
    <name type="scientific">Hevea brasiliensis</name>
    <name type="common">Para rubber tree</name>
    <name type="synonym">Siphonia brasiliensis</name>
    <dbReference type="NCBI Taxonomy" id="3981"/>
    <lineage>
        <taxon>Eukaryota</taxon>
        <taxon>Viridiplantae</taxon>
        <taxon>Streptophyta</taxon>
        <taxon>Embryophyta</taxon>
        <taxon>Tracheophyta</taxon>
        <taxon>Spermatophyta</taxon>
        <taxon>Magnoliopsida</taxon>
        <taxon>eudicotyledons</taxon>
        <taxon>Gunneridae</taxon>
        <taxon>Pentapetalae</taxon>
        <taxon>rosids</taxon>
        <taxon>fabids</taxon>
        <taxon>Malpighiales</taxon>
        <taxon>Euphorbiaceae</taxon>
        <taxon>Crotonoideae</taxon>
        <taxon>Micrandreae</taxon>
        <taxon>Hevea</taxon>
    </lineage>
</organism>
<gene>
    <name evidence="2" type="ORF">P3X46_020152</name>
</gene>
<feature type="compositionally biased region" description="Basic and acidic residues" evidence="1">
    <location>
        <begin position="1"/>
        <end position="14"/>
    </location>
</feature>
<evidence type="ECO:0000313" key="2">
    <source>
        <dbReference type="EMBL" id="KAJ9168654.1"/>
    </source>
</evidence>
<dbReference type="Proteomes" id="UP001174677">
    <property type="component" value="Chromosome 11"/>
</dbReference>
<feature type="region of interest" description="Disordered" evidence="1">
    <location>
        <begin position="1"/>
        <end position="46"/>
    </location>
</feature>
<proteinExistence type="predicted"/>
<comment type="caution">
    <text evidence="2">The sequence shown here is derived from an EMBL/GenBank/DDBJ whole genome shotgun (WGS) entry which is preliminary data.</text>
</comment>
<dbReference type="EMBL" id="JARPOI010000011">
    <property type="protein sequence ID" value="KAJ9168654.1"/>
    <property type="molecule type" value="Genomic_DNA"/>
</dbReference>
<feature type="compositionally biased region" description="Acidic residues" evidence="1">
    <location>
        <begin position="15"/>
        <end position="29"/>
    </location>
</feature>
<accession>A0ABQ9LQ55</accession>
<evidence type="ECO:0000313" key="3">
    <source>
        <dbReference type="Proteomes" id="UP001174677"/>
    </source>
</evidence>
<sequence>MKIIEPNKDDKPNEEIDNSSDDYSDDNDSCYDQGMIANYEDEEDDERKKISAELTKKTPCFCEKYQIVVGHVATLHPPKETIKSPTNNDKKKEQNKKIFAFALQSRMKAKHNALQTLQGPNPPLLLFQPVPPMLLL</sequence>
<keyword evidence="3" id="KW-1185">Reference proteome</keyword>
<name>A0ABQ9LQ55_HEVBR</name>
<reference evidence="2" key="1">
    <citation type="journal article" date="2023" name="Plant Biotechnol. J.">
        <title>Chromosome-level wild Hevea brasiliensis genome provides new tools for genomic-assisted breeding and valuable loci to elevate rubber yield.</title>
        <authorList>
            <person name="Cheng H."/>
            <person name="Song X."/>
            <person name="Hu Y."/>
            <person name="Wu T."/>
            <person name="Yang Q."/>
            <person name="An Z."/>
            <person name="Feng S."/>
            <person name="Deng Z."/>
            <person name="Wu W."/>
            <person name="Zeng X."/>
            <person name="Tu M."/>
            <person name="Wang X."/>
            <person name="Huang H."/>
        </authorList>
    </citation>
    <scope>NUCLEOTIDE SEQUENCE</scope>
    <source>
        <strain evidence="2">MT/VB/25A 57/8</strain>
    </source>
</reference>